<reference evidence="1" key="1">
    <citation type="submission" date="2014-09" db="EMBL/GenBank/DDBJ databases">
        <authorList>
            <person name="Magalhaes I.L.F."/>
            <person name="Oliveira U."/>
            <person name="Santos F.R."/>
            <person name="Vidigal T.H.D.A."/>
            <person name="Brescovit A.D."/>
            <person name="Santos A.J."/>
        </authorList>
    </citation>
    <scope>NUCLEOTIDE SEQUENCE</scope>
    <source>
        <tissue evidence="1">Shoot tissue taken approximately 20 cm above the soil surface</tissue>
    </source>
</reference>
<proteinExistence type="predicted"/>
<dbReference type="EMBL" id="GBRH01263906">
    <property type="protein sequence ID" value="JAD33989.1"/>
    <property type="molecule type" value="Transcribed_RNA"/>
</dbReference>
<sequence>MPERQCHRCIHVLHEVSSASTASGWWESLLDEYFHFRNAKTGW</sequence>
<evidence type="ECO:0000313" key="1">
    <source>
        <dbReference type="EMBL" id="JAD33989.1"/>
    </source>
</evidence>
<protein>
    <submittedName>
        <fullName evidence="1">Uncharacterized protein</fullName>
    </submittedName>
</protein>
<dbReference type="AlphaFoldDB" id="A0A0A8Z3M6"/>
<accession>A0A0A8Z3M6</accession>
<name>A0A0A8Z3M6_ARUDO</name>
<organism evidence="1">
    <name type="scientific">Arundo donax</name>
    <name type="common">Giant reed</name>
    <name type="synonym">Donax arundinaceus</name>
    <dbReference type="NCBI Taxonomy" id="35708"/>
    <lineage>
        <taxon>Eukaryota</taxon>
        <taxon>Viridiplantae</taxon>
        <taxon>Streptophyta</taxon>
        <taxon>Embryophyta</taxon>
        <taxon>Tracheophyta</taxon>
        <taxon>Spermatophyta</taxon>
        <taxon>Magnoliopsida</taxon>
        <taxon>Liliopsida</taxon>
        <taxon>Poales</taxon>
        <taxon>Poaceae</taxon>
        <taxon>PACMAD clade</taxon>
        <taxon>Arundinoideae</taxon>
        <taxon>Arundineae</taxon>
        <taxon>Arundo</taxon>
    </lineage>
</organism>
<reference evidence="1" key="2">
    <citation type="journal article" date="2015" name="Data Brief">
        <title>Shoot transcriptome of the giant reed, Arundo donax.</title>
        <authorList>
            <person name="Barrero R.A."/>
            <person name="Guerrero F.D."/>
            <person name="Moolhuijzen P."/>
            <person name="Goolsby J.A."/>
            <person name="Tidwell J."/>
            <person name="Bellgard S.E."/>
            <person name="Bellgard M.I."/>
        </authorList>
    </citation>
    <scope>NUCLEOTIDE SEQUENCE</scope>
    <source>
        <tissue evidence="1">Shoot tissue taken approximately 20 cm above the soil surface</tissue>
    </source>
</reference>